<proteinExistence type="predicted"/>
<keyword evidence="3" id="KW-1015">Disulfide bond</keyword>
<keyword evidence="4" id="KW-0732">Signal</keyword>
<evidence type="ECO:0000313" key="6">
    <source>
        <dbReference type="Proteomes" id="UP000279236"/>
    </source>
</evidence>
<dbReference type="GeneID" id="39594169"/>
<dbReference type="RefSeq" id="XP_028475064.1">
    <property type="nucleotide sequence ID" value="XM_028624896.1"/>
</dbReference>
<dbReference type="InterPro" id="IPR033379">
    <property type="entry name" value="Acid_Pase_AS"/>
</dbReference>
<dbReference type="InterPro" id="IPR000560">
    <property type="entry name" value="His_Pase_clade-2"/>
</dbReference>
<dbReference type="AlphaFoldDB" id="A0A427XM46"/>
<keyword evidence="1" id="KW-0378">Hydrolase</keyword>
<feature type="signal peptide" evidence="4">
    <location>
        <begin position="1"/>
        <end position="16"/>
    </location>
</feature>
<dbReference type="Proteomes" id="UP000279236">
    <property type="component" value="Unassembled WGS sequence"/>
</dbReference>
<dbReference type="Gene3D" id="3.40.50.1240">
    <property type="entry name" value="Phosphoglycerate mutase-like"/>
    <property type="match status" value="1"/>
</dbReference>
<dbReference type="Pfam" id="PF00328">
    <property type="entry name" value="His_Phos_2"/>
    <property type="match status" value="1"/>
</dbReference>
<dbReference type="PANTHER" id="PTHR20963:SF18">
    <property type="entry name" value="ACID PHOSPHATASE PHO11-RELATED"/>
    <property type="match status" value="1"/>
</dbReference>
<feature type="disulfide bond" evidence="3">
    <location>
        <begin position="420"/>
        <end position="429"/>
    </location>
</feature>
<evidence type="ECO:0000256" key="1">
    <source>
        <dbReference type="ARBA" id="ARBA00022801"/>
    </source>
</evidence>
<dbReference type="PIRSF" id="PIRSF000894">
    <property type="entry name" value="Acid_phosphatase"/>
    <property type="match status" value="1"/>
</dbReference>
<evidence type="ECO:0000256" key="4">
    <source>
        <dbReference type="SAM" id="SignalP"/>
    </source>
</evidence>
<dbReference type="PROSITE" id="PS00616">
    <property type="entry name" value="HIS_ACID_PHOSPHAT_1"/>
    <property type="match status" value="1"/>
</dbReference>
<comment type="caution">
    <text evidence="5">The sequence shown here is derived from an EMBL/GenBank/DDBJ whole genome shotgun (WGS) entry which is preliminary data.</text>
</comment>
<dbReference type="PANTHER" id="PTHR20963">
    <property type="entry name" value="MULTIPLE INOSITOL POLYPHOSPHATE PHOSPHATASE-RELATED"/>
    <property type="match status" value="1"/>
</dbReference>
<accession>A0A427XM46</accession>
<gene>
    <name evidence="5" type="ORF">EHS24_009626</name>
</gene>
<dbReference type="GO" id="GO:0003993">
    <property type="term" value="F:acid phosphatase activity"/>
    <property type="evidence" value="ECO:0007669"/>
    <property type="project" value="TreeGrafter"/>
</dbReference>
<protein>
    <recommendedName>
        <fullName evidence="7">3-phytase</fullName>
    </recommendedName>
</protein>
<evidence type="ECO:0000256" key="2">
    <source>
        <dbReference type="ARBA" id="ARBA00023180"/>
    </source>
</evidence>
<dbReference type="InterPro" id="IPR016274">
    <property type="entry name" value="Histidine_acid_Pase_euk"/>
</dbReference>
<organism evidence="5 6">
    <name type="scientific">Apiotrichum porosum</name>
    <dbReference type="NCBI Taxonomy" id="105984"/>
    <lineage>
        <taxon>Eukaryota</taxon>
        <taxon>Fungi</taxon>
        <taxon>Dikarya</taxon>
        <taxon>Basidiomycota</taxon>
        <taxon>Agaricomycotina</taxon>
        <taxon>Tremellomycetes</taxon>
        <taxon>Trichosporonales</taxon>
        <taxon>Trichosporonaceae</taxon>
        <taxon>Apiotrichum</taxon>
    </lineage>
</organism>
<feature type="chain" id="PRO_5019322550" description="3-phytase" evidence="4">
    <location>
        <begin position="17"/>
        <end position="462"/>
    </location>
</feature>
<sequence>MNTVTLFTLLGTLASASPLVPRGVGSCDTAPLSDPPKVSTPSSTLSNLAGWGPYISLESPLCRDTPSGFTIDQVTVLMRHGARGPTASSYPSIKAAVAKAANATVMDSAFDFVKNYSAEGFTADALTDYGRKQMYDAGSTYAKRYKKLVKKYFTRAASQTRVVESGQYFMQGFNGDKFAIKNTTLLPTMDLIINDDGTVNNTLTQVACPGYDDSTDLAAEAETNFNAIWNAPITARLNEKLVGANFTDGDIRQLFTLCGYDGVKNLQYSAGAWCNAFTAAEFEQWEYLYDLSKYWGQSYGSPYRAAMYDGYVNDPSSSAARSTPLSTPTLPHSPLTRPSTWTLLNNDLVSIVTALGLWKDLNPLPTTVSVDAIPNRFFHISRICPFGSRIVFERLSDKKGTKYIRVLINDAVAPLNFPDCGAYSWAGMCELDAFVAAQSYAQSEPKNFNQLCYSAPLNTTVV</sequence>
<evidence type="ECO:0000313" key="5">
    <source>
        <dbReference type="EMBL" id="RSH79955.1"/>
    </source>
</evidence>
<reference evidence="5 6" key="1">
    <citation type="submission" date="2018-11" db="EMBL/GenBank/DDBJ databases">
        <title>Genome sequence of Apiotrichum porosum DSM 27194.</title>
        <authorList>
            <person name="Aliyu H."/>
            <person name="Gorte O."/>
            <person name="Ochsenreither K."/>
        </authorList>
    </citation>
    <scope>NUCLEOTIDE SEQUENCE [LARGE SCALE GENOMIC DNA]</scope>
    <source>
        <strain evidence="5 6">DSM 27194</strain>
    </source>
</reference>
<dbReference type="OrthoDB" id="6509975at2759"/>
<dbReference type="CDD" id="cd07061">
    <property type="entry name" value="HP_HAP_like"/>
    <property type="match status" value="1"/>
</dbReference>
<keyword evidence="6" id="KW-1185">Reference proteome</keyword>
<dbReference type="SUPFAM" id="SSF53254">
    <property type="entry name" value="Phosphoglycerate mutase-like"/>
    <property type="match status" value="1"/>
</dbReference>
<evidence type="ECO:0000256" key="3">
    <source>
        <dbReference type="PIRSR" id="PIRSR000894-2"/>
    </source>
</evidence>
<evidence type="ECO:0008006" key="7">
    <source>
        <dbReference type="Google" id="ProtNLM"/>
    </source>
</evidence>
<dbReference type="EMBL" id="RSCE01000009">
    <property type="protein sequence ID" value="RSH79955.1"/>
    <property type="molecule type" value="Genomic_DNA"/>
</dbReference>
<feature type="disulfide bond" evidence="3">
    <location>
        <begin position="258"/>
        <end position="274"/>
    </location>
</feature>
<dbReference type="InterPro" id="IPR029033">
    <property type="entry name" value="His_PPase_superfam"/>
</dbReference>
<name>A0A427XM46_9TREE</name>
<keyword evidence="2" id="KW-0325">Glycoprotein</keyword>
<dbReference type="STRING" id="105984.A0A427XM46"/>